<dbReference type="PANTHER" id="PTHR45639:SF3">
    <property type="entry name" value="HYPOXIA UP-REGULATED PROTEIN 1"/>
    <property type="match status" value="1"/>
</dbReference>
<dbReference type="GO" id="GO:0005524">
    <property type="term" value="F:ATP binding"/>
    <property type="evidence" value="ECO:0007669"/>
    <property type="project" value="UniProtKB-KW"/>
</dbReference>
<evidence type="ECO:0000256" key="6">
    <source>
        <dbReference type="ARBA" id="ARBA00040503"/>
    </source>
</evidence>
<protein>
    <recommendedName>
        <fullName evidence="6">Hypoxia up-regulated protein 1</fullName>
    </recommendedName>
</protein>
<accession>A0A8S2ZZT0</accession>
<evidence type="ECO:0000256" key="1">
    <source>
        <dbReference type="ARBA" id="ARBA00007381"/>
    </source>
</evidence>
<evidence type="ECO:0000256" key="3">
    <source>
        <dbReference type="ARBA" id="ARBA00022824"/>
    </source>
</evidence>
<comment type="similarity">
    <text evidence="1">Belongs to the heat shock protein 70 family.</text>
</comment>
<dbReference type="GO" id="GO:0140662">
    <property type="term" value="F:ATP-dependent protein folding chaperone"/>
    <property type="evidence" value="ECO:0007669"/>
    <property type="project" value="InterPro"/>
</dbReference>
<reference evidence="7" key="1">
    <citation type="submission" date="2021-02" db="EMBL/GenBank/DDBJ databases">
        <authorList>
            <person name="Nowell W R."/>
        </authorList>
    </citation>
    <scope>NUCLEOTIDE SEQUENCE</scope>
</reference>
<dbReference type="SUPFAM" id="SSF53067">
    <property type="entry name" value="Actin-like ATPase domain"/>
    <property type="match status" value="1"/>
</dbReference>
<dbReference type="PANTHER" id="PTHR45639">
    <property type="entry name" value="HSC70CB, ISOFORM G-RELATED"/>
    <property type="match status" value="1"/>
</dbReference>
<dbReference type="Pfam" id="PF00012">
    <property type="entry name" value="HSP70"/>
    <property type="match status" value="1"/>
</dbReference>
<dbReference type="Proteomes" id="UP000676336">
    <property type="component" value="Unassembled WGS sequence"/>
</dbReference>
<feature type="non-terminal residue" evidence="7">
    <location>
        <position position="1"/>
    </location>
</feature>
<dbReference type="Gene3D" id="3.90.640.10">
    <property type="entry name" value="Actin, Chain A, domain 4"/>
    <property type="match status" value="1"/>
</dbReference>
<dbReference type="GO" id="GO:0030968">
    <property type="term" value="P:endoplasmic reticulum unfolded protein response"/>
    <property type="evidence" value="ECO:0007669"/>
    <property type="project" value="TreeGrafter"/>
</dbReference>
<dbReference type="AlphaFoldDB" id="A0A8S2ZZT0"/>
<evidence type="ECO:0000313" key="7">
    <source>
        <dbReference type="EMBL" id="CAF4676526.1"/>
    </source>
</evidence>
<organism evidence="7 8">
    <name type="scientific">Rotaria magnacalcarata</name>
    <dbReference type="NCBI Taxonomy" id="392030"/>
    <lineage>
        <taxon>Eukaryota</taxon>
        <taxon>Metazoa</taxon>
        <taxon>Spiralia</taxon>
        <taxon>Gnathifera</taxon>
        <taxon>Rotifera</taxon>
        <taxon>Eurotatoria</taxon>
        <taxon>Bdelloidea</taxon>
        <taxon>Philodinida</taxon>
        <taxon>Philodinidae</taxon>
        <taxon>Rotaria</taxon>
    </lineage>
</organism>
<dbReference type="EMBL" id="CAJOBI010120605">
    <property type="protein sequence ID" value="CAF4676526.1"/>
    <property type="molecule type" value="Genomic_DNA"/>
</dbReference>
<sequence>TGSTTNTNTMKTNVTTIIANTTTTSVISTTTTSTTSATVTTTSVTSTTTSATTTTITTTSTTSGKISYSAEIQQVLLFGGSTRIPRVQNELVKSLGGIELGKRLNTDEAAAMGGVYQAAALSKGYRVKKFIAKDANQYPINVQFERHADPTAENSEPKLIDRTLFQRNNLYPNRKVMTFNRHTDDFSFDVRYGDLSFLSDTDKRSLGKTDLLRINVSGARKAYEKHQDTSESKGVKAHFQLDDNSLLVLDRVEFVFERKETEAERTNATKDEDESTLSSKLIDIYF</sequence>
<name>A0A8S2ZZT0_9BILA</name>
<keyword evidence="4" id="KW-0067">ATP-binding</keyword>
<keyword evidence="5" id="KW-0143">Chaperone</keyword>
<dbReference type="InterPro" id="IPR029047">
    <property type="entry name" value="HSP70_peptide-bd_sf"/>
</dbReference>
<gene>
    <name evidence="7" type="ORF">SMN809_LOCUS42108</name>
</gene>
<evidence type="ECO:0000256" key="4">
    <source>
        <dbReference type="ARBA" id="ARBA00022840"/>
    </source>
</evidence>
<evidence type="ECO:0000256" key="2">
    <source>
        <dbReference type="ARBA" id="ARBA00022741"/>
    </source>
</evidence>
<dbReference type="InterPro" id="IPR043129">
    <property type="entry name" value="ATPase_NBD"/>
</dbReference>
<keyword evidence="3" id="KW-0256">Endoplasmic reticulum</keyword>
<keyword evidence="2" id="KW-0547">Nucleotide-binding</keyword>
<dbReference type="Gene3D" id="2.60.34.10">
    <property type="entry name" value="Substrate Binding Domain Of DNAk, Chain A, domain 1"/>
    <property type="match status" value="1"/>
</dbReference>
<proteinExistence type="inferred from homology"/>
<evidence type="ECO:0000313" key="8">
    <source>
        <dbReference type="Proteomes" id="UP000676336"/>
    </source>
</evidence>
<dbReference type="Gene3D" id="3.30.420.40">
    <property type="match status" value="2"/>
</dbReference>
<evidence type="ECO:0000256" key="5">
    <source>
        <dbReference type="ARBA" id="ARBA00023186"/>
    </source>
</evidence>
<dbReference type="GO" id="GO:1903298">
    <property type="term" value="P:negative regulation of hypoxia-induced intrinsic apoptotic signaling pathway"/>
    <property type="evidence" value="ECO:0007669"/>
    <property type="project" value="TreeGrafter"/>
</dbReference>
<comment type="caution">
    <text evidence="7">The sequence shown here is derived from an EMBL/GenBank/DDBJ whole genome shotgun (WGS) entry which is preliminary data.</text>
</comment>
<dbReference type="GO" id="GO:0034663">
    <property type="term" value="C:endoplasmic reticulum chaperone complex"/>
    <property type="evidence" value="ECO:0007669"/>
    <property type="project" value="TreeGrafter"/>
</dbReference>
<dbReference type="InterPro" id="IPR013126">
    <property type="entry name" value="Hsp_70_fam"/>
</dbReference>